<feature type="DNA-binding region" description="H-T-H motif" evidence="2">
    <location>
        <begin position="26"/>
        <end position="45"/>
    </location>
</feature>
<dbReference type="AlphaFoldDB" id="A0A7G9G3T3"/>
<proteinExistence type="predicted"/>
<dbReference type="Pfam" id="PF14278">
    <property type="entry name" value="TetR_C_8"/>
    <property type="match status" value="1"/>
</dbReference>
<evidence type="ECO:0000313" key="5">
    <source>
        <dbReference type="Proteomes" id="UP000515823"/>
    </source>
</evidence>
<dbReference type="InterPro" id="IPR050624">
    <property type="entry name" value="HTH-type_Tx_Regulator"/>
</dbReference>
<accession>A0A7G9G3T3</accession>
<evidence type="ECO:0000256" key="1">
    <source>
        <dbReference type="ARBA" id="ARBA00023125"/>
    </source>
</evidence>
<dbReference type="InterPro" id="IPR039532">
    <property type="entry name" value="TetR_C_Firmicutes"/>
</dbReference>
<dbReference type="EMBL" id="CP060634">
    <property type="protein sequence ID" value="QNM05465.1"/>
    <property type="molecule type" value="Genomic_DNA"/>
</dbReference>
<evidence type="ECO:0000259" key="3">
    <source>
        <dbReference type="PROSITE" id="PS50977"/>
    </source>
</evidence>
<keyword evidence="1 2" id="KW-0238">DNA-binding</keyword>
<dbReference type="InterPro" id="IPR001647">
    <property type="entry name" value="HTH_TetR"/>
</dbReference>
<dbReference type="SUPFAM" id="SSF46689">
    <property type="entry name" value="Homeodomain-like"/>
    <property type="match status" value="1"/>
</dbReference>
<dbReference type="Gene3D" id="1.10.357.10">
    <property type="entry name" value="Tetracycline Repressor, domain 2"/>
    <property type="match status" value="1"/>
</dbReference>
<keyword evidence="5" id="KW-1185">Reference proteome</keyword>
<dbReference type="KEGG" id="qdo:H9Q78_13700"/>
<dbReference type="RefSeq" id="WP_249302499.1">
    <property type="nucleotide sequence ID" value="NZ_CP060634.1"/>
</dbReference>
<name>A0A7G9G3T3_9FIRM</name>
<sequence length="187" mass="21575">MPSFTKKAIVDSFLKLLREKQLDKITIKDIVEDCGINRNTFYYHFDDIPALVEDILKAETERVISEHQDMESWEEGFIAAADFALDNKKSVYHIYNSVNREVFEQYLNNISRDVMKRFVEQVSEGIGASEEDKALIVEFYKAALTGMVLDWLGAGMQYDPRQVIRRLGKMLEGEIEAALKRISRQGI</sequence>
<reference evidence="4 5" key="1">
    <citation type="submission" date="2020-08" db="EMBL/GenBank/DDBJ databases">
        <authorList>
            <person name="Liu C."/>
            <person name="Sun Q."/>
        </authorList>
    </citation>
    <scope>NUCLEOTIDE SEQUENCE [LARGE SCALE GENOMIC DNA]</scope>
    <source>
        <strain evidence="4 5">NSJ-38</strain>
    </source>
</reference>
<evidence type="ECO:0000256" key="2">
    <source>
        <dbReference type="PROSITE-ProRule" id="PRU00335"/>
    </source>
</evidence>
<dbReference type="GO" id="GO:0003677">
    <property type="term" value="F:DNA binding"/>
    <property type="evidence" value="ECO:0007669"/>
    <property type="project" value="UniProtKB-UniRule"/>
</dbReference>
<dbReference type="Pfam" id="PF00440">
    <property type="entry name" value="TetR_N"/>
    <property type="match status" value="1"/>
</dbReference>
<evidence type="ECO:0000313" key="4">
    <source>
        <dbReference type="EMBL" id="QNM05465.1"/>
    </source>
</evidence>
<dbReference type="PANTHER" id="PTHR43479:SF7">
    <property type="entry name" value="TETR-FAMILY TRANSCRIPTIONAL REGULATOR"/>
    <property type="match status" value="1"/>
</dbReference>
<feature type="domain" description="HTH tetR-type" evidence="3">
    <location>
        <begin position="3"/>
        <end position="63"/>
    </location>
</feature>
<dbReference type="InterPro" id="IPR009057">
    <property type="entry name" value="Homeodomain-like_sf"/>
</dbReference>
<protein>
    <submittedName>
        <fullName evidence="4">TetR/AcrR family transcriptional regulator</fullName>
    </submittedName>
</protein>
<dbReference type="PROSITE" id="PS50977">
    <property type="entry name" value="HTH_TETR_2"/>
    <property type="match status" value="1"/>
</dbReference>
<dbReference type="PANTHER" id="PTHR43479">
    <property type="entry name" value="ACREF/ENVCD OPERON REPRESSOR-RELATED"/>
    <property type="match status" value="1"/>
</dbReference>
<dbReference type="Proteomes" id="UP000515823">
    <property type="component" value="Chromosome"/>
</dbReference>
<gene>
    <name evidence="4" type="ORF">H9Q78_13700</name>
</gene>
<organism evidence="4 5">
    <name type="scientific">Qiania dongpingensis</name>
    <dbReference type="NCBI Taxonomy" id="2763669"/>
    <lineage>
        <taxon>Bacteria</taxon>
        <taxon>Bacillati</taxon>
        <taxon>Bacillota</taxon>
        <taxon>Clostridia</taxon>
        <taxon>Lachnospirales</taxon>
        <taxon>Lachnospiraceae</taxon>
        <taxon>Qiania</taxon>
    </lineage>
</organism>